<protein>
    <recommendedName>
        <fullName evidence="3 9">DNA replication and repair protein RecF</fullName>
    </recommendedName>
</protein>
<dbReference type="SUPFAM" id="SSF52540">
    <property type="entry name" value="P-loop containing nucleoside triphosphate hydrolases"/>
    <property type="match status" value="1"/>
</dbReference>
<dbReference type="PROSITE" id="PS00617">
    <property type="entry name" value="RECF_1"/>
    <property type="match status" value="1"/>
</dbReference>
<dbReference type="InterPro" id="IPR027417">
    <property type="entry name" value="P-loop_NTPase"/>
</dbReference>
<organism evidence="12 13">
    <name type="scientific">SAR92 clade bacterium H455</name>
    <dbReference type="NCBI Taxonomy" id="2974818"/>
    <lineage>
        <taxon>Bacteria</taxon>
        <taxon>Pseudomonadati</taxon>
        <taxon>Pseudomonadota</taxon>
        <taxon>Gammaproteobacteria</taxon>
        <taxon>Cellvibrionales</taxon>
        <taxon>Porticoccaceae</taxon>
        <taxon>SAR92 clade</taxon>
    </lineage>
</organism>
<dbReference type="NCBIfam" id="TIGR00611">
    <property type="entry name" value="recf"/>
    <property type="match status" value="1"/>
</dbReference>
<dbReference type="Gene3D" id="1.20.1050.90">
    <property type="entry name" value="RecF/RecN/SMC, N-terminal domain"/>
    <property type="match status" value="1"/>
</dbReference>
<dbReference type="InterPro" id="IPR001238">
    <property type="entry name" value="DNA-binding_RecF"/>
</dbReference>
<evidence type="ECO:0000313" key="13">
    <source>
        <dbReference type="Proteomes" id="UP001059934"/>
    </source>
</evidence>
<evidence type="ECO:0000256" key="9">
    <source>
        <dbReference type="HAMAP-Rule" id="MF_00365"/>
    </source>
</evidence>
<dbReference type="Pfam" id="PF02463">
    <property type="entry name" value="SMC_N"/>
    <property type="match status" value="1"/>
</dbReference>
<dbReference type="Gene3D" id="3.40.50.300">
    <property type="entry name" value="P-loop containing nucleotide triphosphate hydrolases"/>
    <property type="match status" value="1"/>
</dbReference>
<dbReference type="PROSITE" id="PS00618">
    <property type="entry name" value="RECF_2"/>
    <property type="match status" value="1"/>
</dbReference>
<feature type="domain" description="RecF/RecN/SMC N-terminal" evidence="11">
    <location>
        <begin position="2"/>
        <end position="357"/>
    </location>
</feature>
<dbReference type="InterPro" id="IPR018078">
    <property type="entry name" value="DNA-binding_RecF_CS"/>
</dbReference>
<reference evidence="12" key="1">
    <citation type="submission" date="2022-08" db="EMBL/GenBank/DDBJ databases">
        <title>Catabolic pathway analysis in culturable SAR92 clade bacteria reveals their overlooked roles in DMSP degradation in coastal seas.</title>
        <authorList>
            <person name="He X."/>
            <person name="Zhang X."/>
            <person name="Zhang Y."/>
        </authorList>
    </citation>
    <scope>NUCLEOTIDE SEQUENCE</scope>
    <source>
        <strain evidence="12">H455</strain>
    </source>
</reference>
<keyword evidence="6 9" id="KW-0547">Nucleotide-binding</keyword>
<dbReference type="EMBL" id="CP103416">
    <property type="protein sequence ID" value="UVW35183.1"/>
    <property type="molecule type" value="Genomic_DNA"/>
</dbReference>
<keyword evidence="7 9" id="KW-0067">ATP-binding</keyword>
<keyword evidence="8 9" id="KW-0238">DNA-binding</keyword>
<keyword evidence="9 10" id="KW-0234">DNA repair</keyword>
<dbReference type="PANTHER" id="PTHR32182:SF0">
    <property type="entry name" value="DNA REPLICATION AND REPAIR PROTEIN RECF"/>
    <property type="match status" value="1"/>
</dbReference>
<feature type="binding site" evidence="9">
    <location>
        <begin position="30"/>
        <end position="37"/>
    </location>
    <ligand>
        <name>ATP</name>
        <dbReference type="ChEBI" id="CHEBI:30616"/>
    </ligand>
</feature>
<dbReference type="PANTHER" id="PTHR32182">
    <property type="entry name" value="DNA REPLICATION AND REPAIR PROTEIN RECF"/>
    <property type="match status" value="1"/>
</dbReference>
<evidence type="ECO:0000256" key="10">
    <source>
        <dbReference type="RuleBase" id="RU000578"/>
    </source>
</evidence>
<evidence type="ECO:0000256" key="8">
    <source>
        <dbReference type="ARBA" id="ARBA00023125"/>
    </source>
</evidence>
<dbReference type="InterPro" id="IPR003395">
    <property type="entry name" value="RecF/RecN/SMC_N"/>
</dbReference>
<evidence type="ECO:0000256" key="6">
    <source>
        <dbReference type="ARBA" id="ARBA00022741"/>
    </source>
</evidence>
<evidence type="ECO:0000256" key="4">
    <source>
        <dbReference type="ARBA" id="ARBA00022490"/>
    </source>
</evidence>
<dbReference type="HAMAP" id="MF_00365">
    <property type="entry name" value="RecF"/>
    <property type="match status" value="1"/>
</dbReference>
<keyword evidence="13" id="KW-1185">Reference proteome</keyword>
<dbReference type="InterPro" id="IPR042174">
    <property type="entry name" value="RecF_2"/>
</dbReference>
<evidence type="ECO:0000256" key="7">
    <source>
        <dbReference type="ARBA" id="ARBA00022840"/>
    </source>
</evidence>
<comment type="subcellular location">
    <subcellularLocation>
        <location evidence="1 9 10">Cytoplasm</location>
    </subcellularLocation>
</comment>
<evidence type="ECO:0000256" key="3">
    <source>
        <dbReference type="ARBA" id="ARBA00020170"/>
    </source>
</evidence>
<gene>
    <name evidence="9 12" type="primary">recF</name>
    <name evidence="12" type="ORF">NYF23_00915</name>
</gene>
<keyword evidence="9 10" id="KW-0227">DNA damage</keyword>
<keyword evidence="9 10" id="KW-0742">SOS response</keyword>
<accession>A0ABY5TMV4</accession>
<name>A0ABY5TMV4_9GAMM</name>
<dbReference type="Proteomes" id="UP001059934">
    <property type="component" value="Chromosome"/>
</dbReference>
<evidence type="ECO:0000256" key="5">
    <source>
        <dbReference type="ARBA" id="ARBA00022705"/>
    </source>
</evidence>
<evidence type="ECO:0000259" key="11">
    <source>
        <dbReference type="Pfam" id="PF02463"/>
    </source>
</evidence>
<evidence type="ECO:0000313" key="12">
    <source>
        <dbReference type="EMBL" id="UVW35183.1"/>
    </source>
</evidence>
<comment type="similarity">
    <text evidence="2 9 10">Belongs to the RecF family.</text>
</comment>
<proteinExistence type="inferred from homology"/>
<comment type="function">
    <text evidence="9 10">The RecF protein is involved in DNA metabolism; it is required for DNA replication and normal SOS inducibility. RecF binds preferentially to single-stranded, linear DNA. It also seems to bind ATP.</text>
</comment>
<evidence type="ECO:0000256" key="1">
    <source>
        <dbReference type="ARBA" id="ARBA00004496"/>
    </source>
</evidence>
<sequence length="370" mass="41947">MFLSKLDIFQVRNLQAVQLSCHPQANIIFGANGSGKTSVLESIYLLGRGRSFRHRDLRVVVNNDADELIVSGRLNREVSGSSHQLGIKRTSKGQFEARVDGQSLQSAVQLVSELPLQLIDAHSFMLLEGGPLQRRQFLDWGVFHVEHTYTEVWRRFQKTLKQRNQLLRHGRMDEAMLSTWTAELIPLCEQITDFRRSYLGQLGGQIQAALSAFDGLGEISFEYYCGWDNSRSLQEVYIQDQARDIATKTTNHGAHRADIKIKVDGQPAADHLSRGQIKLLVYALKLAQASHYREKSGESCLFLLDDLPAELDYQHRGQVIAYLNDLGCQYFITGVDKRDFESLLEKMPYKMFHMEHGAASIDETTGIESL</sequence>
<keyword evidence="5 9" id="KW-0235">DNA replication</keyword>
<evidence type="ECO:0000256" key="2">
    <source>
        <dbReference type="ARBA" id="ARBA00008016"/>
    </source>
</evidence>
<keyword evidence="4 9" id="KW-0963">Cytoplasm</keyword>